<organism evidence="2 3">
    <name type="scientific">Phyllosticta capitalensis</name>
    <dbReference type="NCBI Taxonomy" id="121624"/>
    <lineage>
        <taxon>Eukaryota</taxon>
        <taxon>Fungi</taxon>
        <taxon>Dikarya</taxon>
        <taxon>Ascomycota</taxon>
        <taxon>Pezizomycotina</taxon>
        <taxon>Dothideomycetes</taxon>
        <taxon>Dothideomycetes incertae sedis</taxon>
        <taxon>Botryosphaeriales</taxon>
        <taxon>Phyllostictaceae</taxon>
        <taxon>Phyllosticta</taxon>
    </lineage>
</organism>
<accession>A0ABR1Y9P0</accession>
<feature type="compositionally biased region" description="Polar residues" evidence="1">
    <location>
        <begin position="84"/>
        <end position="97"/>
    </location>
</feature>
<sequence length="292" mass="32031">MDKTQNAGDLPLRSQTQQQECKGCKAPCDNITLKSHTASSTTVSEGLIVNKTQPAFQQEEMPRASDPRTNSEMDTACDTDIHKQSTQSREILESTHSTPRHPASTRFEVKPKRFAGFKISGTQGSKNNKFPYQGHDAVHNDPTTSESTLVTPHEAIPLSRQDLDPHRGSISRNVLIASGVQIGGAISNIDSPVPSRNTTTVTRFSAPPDNFEDELKEASALPDDHTVKQVPTKTSSLPGDNTVEEKSTNVSPLEDEDTTLEDLLLLQEVLDRSRGRRGRKTVFGLFPGQDKF</sequence>
<proteinExistence type="predicted"/>
<evidence type="ECO:0000256" key="1">
    <source>
        <dbReference type="SAM" id="MobiDB-lite"/>
    </source>
</evidence>
<feature type="compositionally biased region" description="Basic and acidic residues" evidence="1">
    <location>
        <begin position="60"/>
        <end position="71"/>
    </location>
</feature>
<protein>
    <submittedName>
        <fullName evidence="2">Uncharacterized protein</fullName>
    </submittedName>
</protein>
<comment type="caution">
    <text evidence="2">The sequence shown here is derived from an EMBL/GenBank/DDBJ whole genome shotgun (WGS) entry which is preliminary data.</text>
</comment>
<feature type="compositionally biased region" description="Polar residues" evidence="1">
    <location>
        <begin position="39"/>
        <end position="56"/>
    </location>
</feature>
<feature type="region of interest" description="Disordered" evidence="1">
    <location>
        <begin position="39"/>
        <end position="104"/>
    </location>
</feature>
<keyword evidence="3" id="KW-1185">Reference proteome</keyword>
<dbReference type="EMBL" id="JBBWRZ010000015">
    <property type="protein sequence ID" value="KAK8222735.1"/>
    <property type="molecule type" value="Genomic_DNA"/>
</dbReference>
<reference evidence="2 3" key="1">
    <citation type="submission" date="2024-04" db="EMBL/GenBank/DDBJ databases">
        <title>Phyllosticta paracitricarpa is synonymous to the EU quarantine fungus P. citricarpa based on phylogenomic analyses.</title>
        <authorList>
            <consortium name="Lawrence Berkeley National Laboratory"/>
            <person name="Van Ingen-Buijs V.A."/>
            <person name="Van Westerhoven A.C."/>
            <person name="Haridas S."/>
            <person name="Skiadas P."/>
            <person name="Martin F."/>
            <person name="Groenewald J.Z."/>
            <person name="Crous P.W."/>
            <person name="Seidl M.F."/>
        </authorList>
    </citation>
    <scope>NUCLEOTIDE SEQUENCE [LARGE SCALE GENOMIC DNA]</scope>
    <source>
        <strain evidence="2 3">CBS 123374</strain>
    </source>
</reference>
<gene>
    <name evidence="2" type="ORF">HDK90DRAFT_515801</name>
</gene>
<evidence type="ECO:0000313" key="2">
    <source>
        <dbReference type="EMBL" id="KAK8222735.1"/>
    </source>
</evidence>
<dbReference type="Proteomes" id="UP001492380">
    <property type="component" value="Unassembled WGS sequence"/>
</dbReference>
<feature type="compositionally biased region" description="Polar residues" evidence="1">
    <location>
        <begin position="229"/>
        <end position="239"/>
    </location>
</feature>
<feature type="compositionally biased region" description="Polar residues" evidence="1">
    <location>
        <begin position="1"/>
        <end position="20"/>
    </location>
</feature>
<name>A0ABR1Y9P0_9PEZI</name>
<feature type="region of interest" description="Disordered" evidence="1">
    <location>
        <begin position="225"/>
        <end position="256"/>
    </location>
</feature>
<feature type="region of interest" description="Disordered" evidence="1">
    <location>
        <begin position="1"/>
        <end position="21"/>
    </location>
</feature>
<evidence type="ECO:0000313" key="3">
    <source>
        <dbReference type="Proteomes" id="UP001492380"/>
    </source>
</evidence>